<evidence type="ECO:0000256" key="2">
    <source>
        <dbReference type="SAM" id="MobiDB-lite"/>
    </source>
</evidence>
<feature type="compositionally biased region" description="Polar residues" evidence="2">
    <location>
        <begin position="451"/>
        <end position="468"/>
    </location>
</feature>
<sequence length="605" mass="69678">MNTATRRLLREWNRLCIENGLLYRKTTDRRQLVLPANYKRTALTHLHDNMGHVGTEKVLSLARERFYWPFMKNEIEEYITRKCHCIKLKKPAVPERAPMGSITSNSPLELVCIDFLHLEASRGGFEYILVVVDHFTRFAQAYPTRNKAGKTAADRLFNDFIPRFGYPAKLHHDQGREFENELFRTLRRLAGVGHSRTSPYHPQCNPVERLNRTLLQMLRALEDKRKENWKDHLPHIIHAYNCTKHEAAGFSPHYLLYGRHPRLPVDLLFGLLTEEEAGTPQGYAEKWAGKMTEAYRIAAANSQQSSSKGKTYYDKRCKGVTLQPGDRVLVRNLSERGGPGKLRSYWEQTIYIVREQVGDNPVYKVSPETGGRPTRTLHRNLLLQVNDLPSVPPQDHTVNTLQSQRRTKKPSEPPKAPERTQSSDTSDSEEEAGTFRYWLRMPAGEPRNEVNPPNQSVACEAQHQSDQSEPQREERIRVEPSQERENLMDEEQGTHSESEHVVDQPQPNNDQELLQIPHQEEDVPEHQLGHQTPLRQSSRLRRPGYMFTYPSLGQPAYQLRPTVNAVITQPTLHSYQSYPYPYLDASCPPAPPYPYIPAAYSIPCF</sequence>
<dbReference type="GeneTree" id="ENSGT01000000214408"/>
<reference evidence="4" key="1">
    <citation type="submission" date="2025-08" db="UniProtKB">
        <authorList>
            <consortium name="Ensembl"/>
        </authorList>
    </citation>
    <scope>IDENTIFICATION</scope>
</reference>
<feature type="compositionally biased region" description="Basic and acidic residues" evidence="2">
    <location>
        <begin position="409"/>
        <end position="418"/>
    </location>
</feature>
<evidence type="ECO:0000259" key="3">
    <source>
        <dbReference type="PROSITE" id="PS50994"/>
    </source>
</evidence>
<dbReference type="GO" id="GO:0015074">
    <property type="term" value="P:DNA integration"/>
    <property type="evidence" value="ECO:0007669"/>
    <property type="project" value="InterPro"/>
</dbReference>
<dbReference type="Ensembl" id="ENSAPOT00000026473.1">
    <property type="protein sequence ID" value="ENSAPOP00000017246.1"/>
    <property type="gene ID" value="ENSAPOG00000020430.1"/>
</dbReference>
<evidence type="ECO:0000256" key="1">
    <source>
        <dbReference type="ARBA" id="ARBA00039658"/>
    </source>
</evidence>
<dbReference type="InterPro" id="IPR012337">
    <property type="entry name" value="RNaseH-like_sf"/>
</dbReference>
<dbReference type="InterPro" id="IPR036397">
    <property type="entry name" value="RNaseH_sf"/>
</dbReference>
<dbReference type="PANTHER" id="PTHR37984">
    <property type="entry name" value="PROTEIN CBG26694"/>
    <property type="match status" value="1"/>
</dbReference>
<protein>
    <recommendedName>
        <fullName evidence="1">Gypsy retrotransposon integrase-like protein 1</fullName>
    </recommendedName>
</protein>
<dbReference type="InParanoid" id="A0A3Q1FHA2"/>
<dbReference type="FunFam" id="1.10.340.70:FF:000001">
    <property type="entry name" value="Retrovirus-related Pol polyprotein from transposon gypsy-like Protein"/>
    <property type="match status" value="1"/>
</dbReference>
<proteinExistence type="predicted"/>
<accession>A0A3Q1FHA2</accession>
<dbReference type="PROSITE" id="PS50994">
    <property type="entry name" value="INTEGRASE"/>
    <property type="match status" value="1"/>
</dbReference>
<evidence type="ECO:0000313" key="5">
    <source>
        <dbReference type="Proteomes" id="UP000257200"/>
    </source>
</evidence>
<feature type="domain" description="Integrase catalytic" evidence="3">
    <location>
        <begin position="103"/>
        <end position="260"/>
    </location>
</feature>
<feature type="compositionally biased region" description="Basic and acidic residues" evidence="2">
    <location>
        <begin position="469"/>
        <end position="502"/>
    </location>
</feature>
<dbReference type="Gene3D" id="1.10.340.70">
    <property type="match status" value="1"/>
</dbReference>
<evidence type="ECO:0000313" key="4">
    <source>
        <dbReference type="Ensembl" id="ENSAPOP00000017246.1"/>
    </source>
</evidence>
<dbReference type="STRING" id="80966.ENSAPOP00000017246"/>
<feature type="region of interest" description="Disordered" evidence="2">
    <location>
        <begin position="444"/>
        <end position="508"/>
    </location>
</feature>
<dbReference type="PANTHER" id="PTHR37984:SF15">
    <property type="entry name" value="INTEGRASE CATALYTIC DOMAIN-CONTAINING PROTEIN"/>
    <property type="match status" value="1"/>
</dbReference>
<dbReference type="Gene3D" id="3.30.420.10">
    <property type="entry name" value="Ribonuclease H-like superfamily/Ribonuclease H"/>
    <property type="match status" value="1"/>
</dbReference>
<dbReference type="Pfam" id="PF00665">
    <property type="entry name" value="rve"/>
    <property type="match status" value="1"/>
</dbReference>
<dbReference type="FunFam" id="3.30.420.10:FF:000032">
    <property type="entry name" value="Retrovirus-related Pol polyprotein from transposon 297-like Protein"/>
    <property type="match status" value="1"/>
</dbReference>
<reference evidence="4" key="2">
    <citation type="submission" date="2025-09" db="UniProtKB">
        <authorList>
            <consortium name="Ensembl"/>
        </authorList>
    </citation>
    <scope>IDENTIFICATION</scope>
</reference>
<dbReference type="SUPFAM" id="SSF53098">
    <property type="entry name" value="Ribonuclease H-like"/>
    <property type="match status" value="1"/>
</dbReference>
<dbReference type="InterPro" id="IPR050951">
    <property type="entry name" value="Retrovirus_Pol_polyprotein"/>
</dbReference>
<name>A0A3Q1FHA2_9TELE</name>
<dbReference type="AlphaFoldDB" id="A0A3Q1FHA2"/>
<feature type="region of interest" description="Disordered" evidence="2">
    <location>
        <begin position="386"/>
        <end position="431"/>
    </location>
</feature>
<organism evidence="4 5">
    <name type="scientific">Acanthochromis polyacanthus</name>
    <name type="common">spiny chromis</name>
    <dbReference type="NCBI Taxonomy" id="80966"/>
    <lineage>
        <taxon>Eukaryota</taxon>
        <taxon>Metazoa</taxon>
        <taxon>Chordata</taxon>
        <taxon>Craniata</taxon>
        <taxon>Vertebrata</taxon>
        <taxon>Euteleostomi</taxon>
        <taxon>Actinopterygii</taxon>
        <taxon>Neopterygii</taxon>
        <taxon>Teleostei</taxon>
        <taxon>Neoteleostei</taxon>
        <taxon>Acanthomorphata</taxon>
        <taxon>Ovalentaria</taxon>
        <taxon>Pomacentridae</taxon>
        <taxon>Acanthochromis</taxon>
    </lineage>
</organism>
<keyword evidence="5" id="KW-1185">Reference proteome</keyword>
<dbReference type="GO" id="GO:0003676">
    <property type="term" value="F:nucleic acid binding"/>
    <property type="evidence" value="ECO:0007669"/>
    <property type="project" value="InterPro"/>
</dbReference>
<dbReference type="InterPro" id="IPR041588">
    <property type="entry name" value="Integrase_H2C2"/>
</dbReference>
<dbReference type="Pfam" id="PF17921">
    <property type="entry name" value="Integrase_H2C2"/>
    <property type="match status" value="1"/>
</dbReference>
<dbReference type="Proteomes" id="UP000257200">
    <property type="component" value="Unplaced"/>
</dbReference>
<dbReference type="InterPro" id="IPR001584">
    <property type="entry name" value="Integrase_cat-core"/>
</dbReference>